<dbReference type="EMBL" id="JAEMUH010000003">
    <property type="protein sequence ID" value="MBJ7549792.1"/>
    <property type="molecule type" value="Genomic_DNA"/>
</dbReference>
<evidence type="ECO:0008006" key="3">
    <source>
        <dbReference type="Google" id="ProtNLM"/>
    </source>
</evidence>
<protein>
    <recommendedName>
        <fullName evidence="3">IrrE N-terminal-like domain-containing protein</fullName>
    </recommendedName>
</protein>
<sequence>MSDVQKILNFFDGIGLSYQLTKLSEKSFLPGIEIEAGGLNIDLDKLKYPGDLLHEAGHIAVTAAHDRPKLSGDMKNLGHTGAEETAAIAWSYAACKHLSFAPEFVFHPQGYRGGADNLITAFETGGGFGFPLLSYWDMCEPIGQPNGYPIMKAWLRSE</sequence>
<organism evidence="1 2">
    <name type="scientific">Marinomonas ostreistagni</name>
    <dbReference type="NCBI Taxonomy" id="359209"/>
    <lineage>
        <taxon>Bacteria</taxon>
        <taxon>Pseudomonadati</taxon>
        <taxon>Pseudomonadota</taxon>
        <taxon>Gammaproteobacteria</taxon>
        <taxon>Oceanospirillales</taxon>
        <taxon>Oceanospirillaceae</taxon>
        <taxon>Marinomonas</taxon>
    </lineage>
</organism>
<evidence type="ECO:0000313" key="2">
    <source>
        <dbReference type="Proteomes" id="UP000598488"/>
    </source>
</evidence>
<gene>
    <name evidence="1" type="ORF">JHD44_03795</name>
</gene>
<proteinExistence type="predicted"/>
<reference evidence="1 2" key="1">
    <citation type="submission" date="2020-12" db="EMBL/GenBank/DDBJ databases">
        <title>Comparative genome analysis of fungal antagonists Marinomonas ostreistagni 398 and M. spartinae 468.</title>
        <authorList>
            <person name="Fields J.L."/>
            <person name="Mavrodi O.V."/>
            <person name="Biber P.D."/>
            <person name="Indest K.J."/>
            <person name="Mavrodi D.V."/>
        </authorList>
    </citation>
    <scope>NUCLEOTIDE SEQUENCE [LARGE SCALE GENOMIC DNA]</scope>
    <source>
        <strain evidence="1 2">USM7</strain>
    </source>
</reference>
<keyword evidence="2" id="KW-1185">Reference proteome</keyword>
<evidence type="ECO:0000313" key="1">
    <source>
        <dbReference type="EMBL" id="MBJ7549792.1"/>
    </source>
</evidence>
<dbReference type="RefSeq" id="WP_199461254.1">
    <property type="nucleotide sequence ID" value="NZ_JAEMUH010000003.1"/>
</dbReference>
<name>A0ABS0Z807_9GAMM</name>
<comment type="caution">
    <text evidence="1">The sequence shown here is derived from an EMBL/GenBank/DDBJ whole genome shotgun (WGS) entry which is preliminary data.</text>
</comment>
<dbReference type="Proteomes" id="UP000598488">
    <property type="component" value="Unassembled WGS sequence"/>
</dbReference>
<accession>A0ABS0Z807</accession>